<dbReference type="Gene3D" id="1.10.12.10">
    <property type="entry name" value="Lyase 2-enoyl-coa Hydratase, Chain A, domain 2"/>
    <property type="match status" value="1"/>
</dbReference>
<keyword evidence="4" id="KW-1185">Reference proteome</keyword>
<dbReference type="PROSITE" id="PS00166">
    <property type="entry name" value="ENOYL_COA_HYDRATASE"/>
    <property type="match status" value="1"/>
</dbReference>
<dbReference type="InterPro" id="IPR051683">
    <property type="entry name" value="Enoyl-CoA_Hydratase/Isomerase"/>
</dbReference>
<dbReference type="Gene3D" id="3.90.226.10">
    <property type="entry name" value="2-enoyl-CoA Hydratase, Chain A, domain 1"/>
    <property type="match status" value="1"/>
</dbReference>
<sequence length="266" mass="28555">MSEILIERRDGGAFVTFNRPESRNALNTNMVDAIAALIASIDDDPEVRYLVFQGAGGHFSAGGDMEAFGQSLQLSSDERRASFEGRIRHNGKCFLLLEALQKPVISLVRGAAAGAGLSFVLASDFVFAAEDAMFIFAQPRVGLSLDLSLTYHLPRVVGPKIARQLALTGAMLDADGARLKGIVDEIHPHDKLADALASLVKRFGGVAPRAAGRSKWLVSGSDRRSLDDQIEQEALALGACAVEPDFDEGVQSFLQKRRAAFTGKVV</sequence>
<dbReference type="Proteomes" id="UP000648075">
    <property type="component" value="Unassembled WGS sequence"/>
</dbReference>
<dbReference type="InterPro" id="IPR001753">
    <property type="entry name" value="Enoyl-CoA_hydra/iso"/>
</dbReference>
<dbReference type="GO" id="GO:0003824">
    <property type="term" value="F:catalytic activity"/>
    <property type="evidence" value="ECO:0007669"/>
    <property type="project" value="InterPro"/>
</dbReference>
<protein>
    <submittedName>
        <fullName evidence="3">Enoyl-CoA hydratase</fullName>
    </submittedName>
</protein>
<evidence type="ECO:0000313" key="3">
    <source>
        <dbReference type="EMBL" id="GGZ16340.1"/>
    </source>
</evidence>
<comment type="caution">
    <text evidence="3">The sequence shown here is derived from an EMBL/GenBank/DDBJ whole genome shotgun (WGS) entry which is preliminary data.</text>
</comment>
<dbReference type="CDD" id="cd06558">
    <property type="entry name" value="crotonase-like"/>
    <property type="match status" value="1"/>
</dbReference>
<dbReference type="InterPro" id="IPR014748">
    <property type="entry name" value="Enoyl-CoA_hydra_C"/>
</dbReference>
<gene>
    <name evidence="3" type="ORF">GCM10011614_33900</name>
</gene>
<reference evidence="3" key="1">
    <citation type="journal article" date="2014" name="Int. J. Syst. Evol. Microbiol.">
        <title>Complete genome sequence of Corynebacterium casei LMG S-19264T (=DSM 44701T), isolated from a smear-ripened cheese.</title>
        <authorList>
            <consortium name="US DOE Joint Genome Institute (JGI-PGF)"/>
            <person name="Walter F."/>
            <person name="Albersmeier A."/>
            <person name="Kalinowski J."/>
            <person name="Ruckert C."/>
        </authorList>
    </citation>
    <scope>NUCLEOTIDE SEQUENCE</scope>
    <source>
        <strain evidence="3">KCTC 32255</strain>
    </source>
</reference>
<accession>A0A918PMX6</accession>
<dbReference type="SUPFAM" id="SSF52096">
    <property type="entry name" value="ClpP/crotonase"/>
    <property type="match status" value="1"/>
</dbReference>
<dbReference type="Pfam" id="PF00378">
    <property type="entry name" value="ECH_1"/>
    <property type="match status" value="1"/>
</dbReference>
<dbReference type="GO" id="GO:0008300">
    <property type="term" value="P:isoprenoid catabolic process"/>
    <property type="evidence" value="ECO:0007669"/>
    <property type="project" value="TreeGrafter"/>
</dbReference>
<evidence type="ECO:0000256" key="1">
    <source>
        <dbReference type="ARBA" id="ARBA00005254"/>
    </source>
</evidence>
<dbReference type="InterPro" id="IPR029045">
    <property type="entry name" value="ClpP/crotonase-like_dom_sf"/>
</dbReference>
<name>A0A918PMX6_9SPHN</name>
<reference evidence="3" key="2">
    <citation type="submission" date="2020-09" db="EMBL/GenBank/DDBJ databases">
        <authorList>
            <person name="Sun Q."/>
            <person name="Kim S."/>
        </authorList>
    </citation>
    <scope>NUCLEOTIDE SEQUENCE</scope>
    <source>
        <strain evidence="3">KCTC 32255</strain>
    </source>
</reference>
<proteinExistence type="inferred from homology"/>
<organism evidence="3 4">
    <name type="scientific">Novosphingobium colocasiae</name>
    <dbReference type="NCBI Taxonomy" id="1256513"/>
    <lineage>
        <taxon>Bacteria</taxon>
        <taxon>Pseudomonadati</taxon>
        <taxon>Pseudomonadota</taxon>
        <taxon>Alphaproteobacteria</taxon>
        <taxon>Sphingomonadales</taxon>
        <taxon>Sphingomonadaceae</taxon>
        <taxon>Novosphingobium</taxon>
    </lineage>
</organism>
<dbReference type="PANTHER" id="PTHR42964">
    <property type="entry name" value="ENOYL-COA HYDRATASE"/>
    <property type="match status" value="1"/>
</dbReference>
<dbReference type="EMBL" id="BMZA01000027">
    <property type="protein sequence ID" value="GGZ16340.1"/>
    <property type="molecule type" value="Genomic_DNA"/>
</dbReference>
<dbReference type="PANTHER" id="PTHR42964:SF1">
    <property type="entry name" value="POLYKETIDE BIOSYNTHESIS ENOYL-COA HYDRATASE PKSH-RELATED"/>
    <property type="match status" value="1"/>
</dbReference>
<dbReference type="RefSeq" id="WP_189622478.1">
    <property type="nucleotide sequence ID" value="NZ_BMZA01000027.1"/>
</dbReference>
<comment type="similarity">
    <text evidence="1 2">Belongs to the enoyl-CoA hydratase/isomerase family.</text>
</comment>
<dbReference type="InterPro" id="IPR018376">
    <property type="entry name" value="Enoyl-CoA_hyd/isom_CS"/>
</dbReference>
<dbReference type="AlphaFoldDB" id="A0A918PMX6"/>
<evidence type="ECO:0000256" key="2">
    <source>
        <dbReference type="RuleBase" id="RU003707"/>
    </source>
</evidence>
<evidence type="ECO:0000313" key="4">
    <source>
        <dbReference type="Proteomes" id="UP000648075"/>
    </source>
</evidence>